<feature type="transmembrane region" description="Helical" evidence="1">
    <location>
        <begin position="215"/>
        <end position="241"/>
    </location>
</feature>
<dbReference type="RefSeq" id="WP_184075589.1">
    <property type="nucleotide sequence ID" value="NZ_JACHDS010000001.1"/>
</dbReference>
<dbReference type="EMBL" id="JACHDS010000001">
    <property type="protein sequence ID" value="MBB6172262.1"/>
    <property type="molecule type" value="Genomic_DNA"/>
</dbReference>
<feature type="transmembrane region" description="Helical" evidence="1">
    <location>
        <begin position="102"/>
        <end position="120"/>
    </location>
</feature>
<gene>
    <name evidence="3" type="ORF">HNR23_002322</name>
</gene>
<comment type="caution">
    <text evidence="3">The sequence shown here is derived from an EMBL/GenBank/DDBJ whole genome shotgun (WGS) entry which is preliminary data.</text>
</comment>
<evidence type="ECO:0000313" key="3">
    <source>
        <dbReference type="EMBL" id="MBB6172262.1"/>
    </source>
</evidence>
<keyword evidence="1" id="KW-0472">Membrane</keyword>
<proteinExistence type="predicted"/>
<feature type="domain" description="DUF6545" evidence="2">
    <location>
        <begin position="245"/>
        <end position="390"/>
    </location>
</feature>
<reference evidence="3 4" key="1">
    <citation type="submission" date="2020-08" db="EMBL/GenBank/DDBJ databases">
        <title>Sequencing the genomes of 1000 actinobacteria strains.</title>
        <authorList>
            <person name="Klenk H.-P."/>
        </authorList>
    </citation>
    <scope>NUCLEOTIDE SEQUENCE [LARGE SCALE GENOMIC DNA]</scope>
    <source>
        <strain evidence="3 4">DSM 46659</strain>
    </source>
</reference>
<dbReference type="Pfam" id="PF20182">
    <property type="entry name" value="DUF6545"/>
    <property type="match status" value="1"/>
</dbReference>
<evidence type="ECO:0000313" key="4">
    <source>
        <dbReference type="Proteomes" id="UP000546642"/>
    </source>
</evidence>
<accession>A0A7X0D5D0</accession>
<keyword evidence="1" id="KW-0812">Transmembrane</keyword>
<feature type="transmembrane region" description="Helical" evidence="1">
    <location>
        <begin position="32"/>
        <end position="58"/>
    </location>
</feature>
<name>A0A7X0D5D0_9ACTN</name>
<keyword evidence="1" id="KW-1133">Transmembrane helix</keyword>
<feature type="transmembrane region" description="Helical" evidence="1">
    <location>
        <begin position="140"/>
        <end position="160"/>
    </location>
</feature>
<dbReference type="Proteomes" id="UP000546642">
    <property type="component" value="Unassembled WGS sequence"/>
</dbReference>
<evidence type="ECO:0000259" key="2">
    <source>
        <dbReference type="Pfam" id="PF20182"/>
    </source>
</evidence>
<organism evidence="3 4">
    <name type="scientific">Nocardiopsis mwathae</name>
    <dbReference type="NCBI Taxonomy" id="1472723"/>
    <lineage>
        <taxon>Bacteria</taxon>
        <taxon>Bacillati</taxon>
        <taxon>Actinomycetota</taxon>
        <taxon>Actinomycetes</taxon>
        <taxon>Streptosporangiales</taxon>
        <taxon>Nocardiopsidaceae</taxon>
        <taxon>Nocardiopsis</taxon>
    </lineage>
</organism>
<feature type="transmembrane region" description="Helical" evidence="1">
    <location>
        <begin position="181"/>
        <end position="203"/>
    </location>
</feature>
<dbReference type="InterPro" id="IPR050039">
    <property type="entry name" value="MAB_1171c-like"/>
</dbReference>
<dbReference type="NCBIfam" id="NF042915">
    <property type="entry name" value="MAB_1171c_fam"/>
    <property type="match status" value="1"/>
</dbReference>
<keyword evidence="4" id="KW-1185">Reference proteome</keyword>
<protein>
    <recommendedName>
        <fullName evidence="2">DUF6545 domain-containing protein</fullName>
    </recommendedName>
</protein>
<feature type="transmembrane region" description="Helical" evidence="1">
    <location>
        <begin position="70"/>
        <end position="90"/>
    </location>
</feature>
<evidence type="ECO:0000256" key="1">
    <source>
        <dbReference type="SAM" id="Phobius"/>
    </source>
</evidence>
<dbReference type="InterPro" id="IPR046675">
    <property type="entry name" value="DUF6545"/>
</dbReference>
<dbReference type="AlphaFoldDB" id="A0A7X0D5D0"/>
<sequence>MPEHAHLFTIPIVLIALTHKAWQLYNNPKNPVLWALCAMIAAIGTAATIRSPAIYTAFDEAVGIPNLARLIEHLTGIIGLCAGEYFLLNLNNPETSARKAKIRYIAISPLLVIMAVAFLIEPRTIEAPSDFTEQYATAPGMGLYMACFLGIFALSMLHLIRTTHRYTKNATRPLVRLGSRLMAAGGILGLVFILNKAVSFYGLRYGFDSPINAELSRACIAIGIILVLTGVTIPAAGPRLAALYRWPQRRRAYRELHPLWLAIYNTTPAVVFTPPRQPDKNTSPGPIQAHTLLLRRIIEIRDGALALRPYLDPHIAATAETEARNHGLTGTRMLATIEAARIAAAIETARRLGPTPPPESTPDALPLANVGAEDLDADAAALAPVAQAYAHSPVVARIARQAATEATSAT</sequence>